<comment type="caution">
    <text evidence="2">The sequence shown here is derived from an EMBL/GenBank/DDBJ whole genome shotgun (WGS) entry which is preliminary data.</text>
</comment>
<feature type="region of interest" description="Disordered" evidence="1">
    <location>
        <begin position="1"/>
        <end position="23"/>
    </location>
</feature>
<feature type="compositionally biased region" description="Low complexity" evidence="1">
    <location>
        <begin position="13"/>
        <end position="23"/>
    </location>
</feature>
<dbReference type="RefSeq" id="XP_067917105.1">
    <property type="nucleotide sequence ID" value="XM_068070919.1"/>
</dbReference>
<name>A0A2C6J915_9APIC</name>
<sequence>MCRKQEDLYLDRSWSSPSSSLSAEEESCWSLCCPSQSFWKRRLQVMSGVRSGWGFTSKPREKLRYYLHELFAAVIIA</sequence>
<feature type="compositionally biased region" description="Basic and acidic residues" evidence="1">
    <location>
        <begin position="1"/>
        <end position="10"/>
    </location>
</feature>
<proteinExistence type="predicted"/>
<dbReference type="GeneID" id="94434130"/>
<dbReference type="EMBL" id="MIGC01008441">
    <property type="protein sequence ID" value="PHJ15371.1"/>
    <property type="molecule type" value="Genomic_DNA"/>
</dbReference>
<dbReference type="Proteomes" id="UP000221165">
    <property type="component" value="Unassembled WGS sequence"/>
</dbReference>
<evidence type="ECO:0000313" key="2">
    <source>
        <dbReference type="EMBL" id="PHJ15371.1"/>
    </source>
</evidence>
<dbReference type="VEuPathDB" id="ToxoDB:CSUI_010818"/>
<evidence type="ECO:0000313" key="3">
    <source>
        <dbReference type="Proteomes" id="UP000221165"/>
    </source>
</evidence>
<feature type="non-terminal residue" evidence="2">
    <location>
        <position position="77"/>
    </location>
</feature>
<gene>
    <name evidence="2" type="ORF">CSUI_010818</name>
</gene>
<dbReference type="AlphaFoldDB" id="A0A2C6J915"/>
<protein>
    <submittedName>
        <fullName evidence="2">Inorganic anion sulfate permease family protein</fullName>
    </submittedName>
</protein>
<evidence type="ECO:0000256" key="1">
    <source>
        <dbReference type="SAM" id="MobiDB-lite"/>
    </source>
</evidence>
<reference evidence="2 3" key="1">
    <citation type="journal article" date="2017" name="Int. J. Parasitol.">
        <title>The genome of the protozoan parasite Cystoisospora suis and a reverse vaccinology approach to identify vaccine candidates.</title>
        <authorList>
            <person name="Palmieri N."/>
            <person name="Shrestha A."/>
            <person name="Ruttkowski B."/>
            <person name="Beck T."/>
            <person name="Vogl C."/>
            <person name="Tomley F."/>
            <person name="Blake D.P."/>
            <person name="Joachim A."/>
        </authorList>
    </citation>
    <scope>NUCLEOTIDE SEQUENCE [LARGE SCALE GENOMIC DNA]</scope>
    <source>
        <strain evidence="2 3">Wien I</strain>
    </source>
</reference>
<organism evidence="2 3">
    <name type="scientific">Cystoisospora suis</name>
    <dbReference type="NCBI Taxonomy" id="483139"/>
    <lineage>
        <taxon>Eukaryota</taxon>
        <taxon>Sar</taxon>
        <taxon>Alveolata</taxon>
        <taxon>Apicomplexa</taxon>
        <taxon>Conoidasida</taxon>
        <taxon>Coccidia</taxon>
        <taxon>Eucoccidiorida</taxon>
        <taxon>Eimeriorina</taxon>
        <taxon>Sarcocystidae</taxon>
        <taxon>Cystoisospora</taxon>
    </lineage>
</organism>
<keyword evidence="3" id="KW-1185">Reference proteome</keyword>
<accession>A0A2C6J915</accession>